<evidence type="ECO:0000259" key="2">
    <source>
        <dbReference type="SMART" id="SM00903"/>
    </source>
</evidence>
<organism evidence="3 4">
    <name type="scientific">Phreatobacter stygius</name>
    <dbReference type="NCBI Taxonomy" id="1940610"/>
    <lineage>
        <taxon>Bacteria</taxon>
        <taxon>Pseudomonadati</taxon>
        <taxon>Pseudomonadota</taxon>
        <taxon>Alphaproteobacteria</taxon>
        <taxon>Hyphomicrobiales</taxon>
        <taxon>Phreatobacteraceae</taxon>
        <taxon>Phreatobacter</taxon>
    </lineage>
</organism>
<dbReference type="EMBL" id="CP039690">
    <property type="protein sequence ID" value="QCI69426.1"/>
    <property type="molecule type" value="Genomic_DNA"/>
</dbReference>
<feature type="domain" description="Flavin reductase like" evidence="2">
    <location>
        <begin position="13"/>
        <end position="159"/>
    </location>
</feature>
<reference evidence="3 4" key="1">
    <citation type="submission" date="2019-04" db="EMBL/GenBank/DDBJ databases">
        <title>Phreatobacter aquaticus sp. nov.</title>
        <authorList>
            <person name="Choi A."/>
        </authorList>
    </citation>
    <scope>NUCLEOTIDE SEQUENCE [LARGE SCALE GENOMIC DNA]</scope>
    <source>
        <strain evidence="3 4">KCTC 52518</strain>
    </source>
</reference>
<dbReference type="KEGG" id="pstg:E8M01_25620"/>
<evidence type="ECO:0000313" key="3">
    <source>
        <dbReference type="EMBL" id="QCI69426.1"/>
    </source>
</evidence>
<keyword evidence="1" id="KW-0560">Oxidoreductase</keyword>
<name>A0A4D7BKA5_9HYPH</name>
<proteinExistence type="predicted"/>
<dbReference type="SMART" id="SM00903">
    <property type="entry name" value="Flavin_Reduct"/>
    <property type="match status" value="1"/>
</dbReference>
<dbReference type="GO" id="GO:0010181">
    <property type="term" value="F:FMN binding"/>
    <property type="evidence" value="ECO:0007669"/>
    <property type="project" value="InterPro"/>
</dbReference>
<dbReference type="GO" id="GO:0042602">
    <property type="term" value="F:riboflavin reductase (NADPH) activity"/>
    <property type="evidence" value="ECO:0007669"/>
    <property type="project" value="TreeGrafter"/>
</dbReference>
<sequence>MAPVDGARFREAMRLTVSGVAVVTTDGPHGRGGMTVSTLCSLSMEPPSVVVCIHAANRSLQTLIDNGVFAANALADGQEHVADTFAGLVAALRDDRFAAGAWSVLGTGAPVLDGALCSFDCRVASVFAFGSHRIVVGEVLGLNVTPAAPLVYSDRAYRRLQAA</sequence>
<dbReference type="Proteomes" id="UP000298781">
    <property type="component" value="Chromosome"/>
</dbReference>
<accession>A0A4D7BKA5</accession>
<dbReference type="OrthoDB" id="9789254at2"/>
<dbReference type="Pfam" id="PF01613">
    <property type="entry name" value="Flavin_Reduct"/>
    <property type="match status" value="1"/>
</dbReference>
<evidence type="ECO:0000256" key="1">
    <source>
        <dbReference type="ARBA" id="ARBA00023002"/>
    </source>
</evidence>
<protein>
    <submittedName>
        <fullName evidence="3">Flavin reductase</fullName>
    </submittedName>
</protein>
<dbReference type="InterPro" id="IPR002563">
    <property type="entry name" value="Flavin_Rdtase-like_dom"/>
</dbReference>
<dbReference type="PANTHER" id="PTHR30466">
    <property type="entry name" value="FLAVIN REDUCTASE"/>
    <property type="match status" value="1"/>
</dbReference>
<dbReference type="PANTHER" id="PTHR30466:SF1">
    <property type="entry name" value="FMN REDUCTASE (NADH) RUTF"/>
    <property type="match status" value="1"/>
</dbReference>
<dbReference type="SUPFAM" id="SSF50475">
    <property type="entry name" value="FMN-binding split barrel"/>
    <property type="match status" value="1"/>
</dbReference>
<dbReference type="InterPro" id="IPR012349">
    <property type="entry name" value="Split_barrel_FMN-bd"/>
</dbReference>
<dbReference type="AlphaFoldDB" id="A0A4D7BKA5"/>
<evidence type="ECO:0000313" key="4">
    <source>
        <dbReference type="Proteomes" id="UP000298781"/>
    </source>
</evidence>
<dbReference type="Gene3D" id="2.30.110.10">
    <property type="entry name" value="Electron Transport, Fmn-binding Protein, Chain A"/>
    <property type="match status" value="1"/>
</dbReference>
<gene>
    <name evidence="3" type="ORF">E8M01_25620</name>
</gene>
<dbReference type="InterPro" id="IPR050268">
    <property type="entry name" value="NADH-dep_flavin_reductase"/>
</dbReference>
<keyword evidence="4" id="KW-1185">Reference proteome</keyword>